<feature type="domain" description="2Fe-2S ferredoxin-type" evidence="1">
    <location>
        <begin position="1"/>
        <end position="94"/>
    </location>
</feature>
<dbReference type="PROSITE" id="PS51085">
    <property type="entry name" value="2FE2S_FER_2"/>
    <property type="match status" value="1"/>
</dbReference>
<dbReference type="InterPro" id="IPR041414">
    <property type="entry name" value="Raco-like_middle"/>
</dbReference>
<sequence length="305" mass="32698">MEIRVRWRGLDRETLTSPGVRLSYLLTKENIDFPFPCGGEGLCGRCKVKFLKNPPPPTPAERRLLSPFELGEGVRLACCAVVEKSTEVELLGERTVVPDDFLLDLASLVSPGHPPREGVCCCALDLGTTTLALSRLDVCQGARISVEVMANPQIVWGSDVVSRMGASLEGKGEDMVRVLWDLLLPKLEGTSYLVVAGNAVMETILAGYPVDSLARYPFESSFPGGEWKEEPVPHYFMPLVGKFLGGDAAALLLVLDLMEVDRPALALDLGTNAEVLLLTHRGVRAASAPAGPAFEGVGITSGIGL</sequence>
<gene>
    <name evidence="2" type="ORF">ENF32_02780</name>
</gene>
<dbReference type="InterPro" id="IPR012675">
    <property type="entry name" value="Beta-grasp_dom_sf"/>
</dbReference>
<comment type="caution">
    <text evidence="2">The sequence shown here is derived from an EMBL/GenBank/DDBJ whole genome shotgun (WGS) entry which is preliminary data.</text>
</comment>
<dbReference type="Pfam" id="PF14574">
    <property type="entry name" value="RACo_C_ter"/>
    <property type="match status" value="1"/>
</dbReference>
<dbReference type="InterPro" id="IPR001041">
    <property type="entry name" value="2Fe-2S_ferredoxin-type"/>
</dbReference>
<name>A0A7C0YD25_9BACT</name>
<dbReference type="PANTHER" id="PTHR42895">
    <property type="entry name" value="IRON-SULFUR CLUSTER-BINDING PROTEIN-RELATED"/>
    <property type="match status" value="1"/>
</dbReference>
<dbReference type="Gene3D" id="3.10.20.30">
    <property type="match status" value="1"/>
</dbReference>
<dbReference type="PANTHER" id="PTHR42895:SF2">
    <property type="entry name" value="IRON-SULFUR CLUSTER PROTEIN"/>
    <property type="match status" value="1"/>
</dbReference>
<dbReference type="EMBL" id="DQWS01000108">
    <property type="protein sequence ID" value="HDD52979.1"/>
    <property type="molecule type" value="Genomic_DNA"/>
</dbReference>
<protein>
    <submittedName>
        <fullName evidence="2">DUF4445 domain-containing protein</fullName>
    </submittedName>
</protein>
<dbReference type="SUPFAM" id="SSF54292">
    <property type="entry name" value="2Fe-2S ferredoxin-like"/>
    <property type="match status" value="1"/>
</dbReference>
<dbReference type="InterPro" id="IPR052911">
    <property type="entry name" value="Corrinoid_activation_enz"/>
</dbReference>
<dbReference type="Gene3D" id="3.30.420.480">
    <property type="entry name" value="Domain of unknown function (DUF4445)"/>
    <property type="match status" value="1"/>
</dbReference>
<dbReference type="InterPro" id="IPR042259">
    <property type="entry name" value="Raco-like_middle_sf"/>
</dbReference>
<dbReference type="AlphaFoldDB" id="A0A7C0YD25"/>
<evidence type="ECO:0000259" key="1">
    <source>
        <dbReference type="PROSITE" id="PS51085"/>
    </source>
</evidence>
<dbReference type="Pfam" id="PF00111">
    <property type="entry name" value="Fer2"/>
    <property type="match status" value="1"/>
</dbReference>
<dbReference type="Proteomes" id="UP000885690">
    <property type="component" value="Unassembled WGS sequence"/>
</dbReference>
<proteinExistence type="predicted"/>
<feature type="non-terminal residue" evidence="2">
    <location>
        <position position="305"/>
    </location>
</feature>
<dbReference type="CDD" id="cd00207">
    <property type="entry name" value="fer2"/>
    <property type="match status" value="1"/>
</dbReference>
<dbReference type="InterPro" id="IPR027980">
    <property type="entry name" value="RACo_C"/>
</dbReference>
<dbReference type="GO" id="GO:0051536">
    <property type="term" value="F:iron-sulfur cluster binding"/>
    <property type="evidence" value="ECO:0007669"/>
    <property type="project" value="InterPro"/>
</dbReference>
<accession>A0A7C0YD25</accession>
<reference evidence="2" key="1">
    <citation type="journal article" date="2020" name="mSystems">
        <title>Genome- and Community-Level Interaction Insights into Carbon Utilization and Element Cycling Functions of Hydrothermarchaeota in Hydrothermal Sediment.</title>
        <authorList>
            <person name="Zhou Z."/>
            <person name="Liu Y."/>
            <person name="Xu W."/>
            <person name="Pan J."/>
            <person name="Luo Z.H."/>
            <person name="Li M."/>
        </authorList>
    </citation>
    <scope>NUCLEOTIDE SEQUENCE [LARGE SCALE GENOMIC DNA]</scope>
    <source>
        <strain evidence="2">HyVt-115</strain>
    </source>
</reference>
<organism evidence="2">
    <name type="scientific">Thermosulfidibacter takaii</name>
    <dbReference type="NCBI Taxonomy" id="412593"/>
    <lineage>
        <taxon>Bacteria</taxon>
        <taxon>Pseudomonadati</taxon>
        <taxon>Thermosulfidibacterota</taxon>
        <taxon>Thermosulfidibacteria</taxon>
        <taxon>Thermosulfidibacterales</taxon>
        <taxon>Thermosulfidibacteraceae</taxon>
    </lineage>
</organism>
<evidence type="ECO:0000313" key="2">
    <source>
        <dbReference type="EMBL" id="HDD52979.1"/>
    </source>
</evidence>
<dbReference type="Pfam" id="PF17651">
    <property type="entry name" value="Raco_middle"/>
    <property type="match status" value="1"/>
</dbReference>
<dbReference type="InterPro" id="IPR036010">
    <property type="entry name" value="2Fe-2S_ferredoxin-like_sf"/>
</dbReference>